<gene>
    <name evidence="1" type="ORF">AVEN_218817_1</name>
</gene>
<keyword evidence="2" id="KW-1185">Reference proteome</keyword>
<proteinExistence type="predicted"/>
<comment type="caution">
    <text evidence="1">The sequence shown here is derived from an EMBL/GenBank/DDBJ whole genome shotgun (WGS) entry which is preliminary data.</text>
</comment>
<dbReference type="AlphaFoldDB" id="A0A4Y2FEE8"/>
<protein>
    <submittedName>
        <fullName evidence="1">Uncharacterized protein</fullName>
    </submittedName>
</protein>
<name>A0A4Y2FEE8_ARAVE</name>
<sequence length="55" mass="6161">MMVSSSGPIDDDWSHPFKRGVVVACATHNEDDYAFSRSTYANCRGRLSCSEHPRL</sequence>
<evidence type="ECO:0000313" key="1">
    <source>
        <dbReference type="EMBL" id="GBM39591.1"/>
    </source>
</evidence>
<reference evidence="1 2" key="1">
    <citation type="journal article" date="2019" name="Sci. Rep.">
        <title>Orb-weaving spider Araneus ventricosus genome elucidates the spidroin gene catalogue.</title>
        <authorList>
            <person name="Kono N."/>
            <person name="Nakamura H."/>
            <person name="Ohtoshi R."/>
            <person name="Moran D.A.P."/>
            <person name="Shinohara A."/>
            <person name="Yoshida Y."/>
            <person name="Fujiwara M."/>
            <person name="Mori M."/>
            <person name="Tomita M."/>
            <person name="Arakawa K."/>
        </authorList>
    </citation>
    <scope>NUCLEOTIDE SEQUENCE [LARGE SCALE GENOMIC DNA]</scope>
</reference>
<feature type="non-terminal residue" evidence="1">
    <location>
        <position position="55"/>
    </location>
</feature>
<accession>A0A4Y2FEE8</accession>
<organism evidence="1 2">
    <name type="scientific">Araneus ventricosus</name>
    <name type="common">Orbweaver spider</name>
    <name type="synonym">Epeira ventricosa</name>
    <dbReference type="NCBI Taxonomy" id="182803"/>
    <lineage>
        <taxon>Eukaryota</taxon>
        <taxon>Metazoa</taxon>
        <taxon>Ecdysozoa</taxon>
        <taxon>Arthropoda</taxon>
        <taxon>Chelicerata</taxon>
        <taxon>Arachnida</taxon>
        <taxon>Araneae</taxon>
        <taxon>Araneomorphae</taxon>
        <taxon>Entelegynae</taxon>
        <taxon>Araneoidea</taxon>
        <taxon>Araneidae</taxon>
        <taxon>Araneus</taxon>
    </lineage>
</organism>
<dbReference type="Proteomes" id="UP000499080">
    <property type="component" value="Unassembled WGS sequence"/>
</dbReference>
<dbReference type="EMBL" id="BGPR01173645">
    <property type="protein sequence ID" value="GBM39591.1"/>
    <property type="molecule type" value="Genomic_DNA"/>
</dbReference>
<evidence type="ECO:0000313" key="2">
    <source>
        <dbReference type="Proteomes" id="UP000499080"/>
    </source>
</evidence>